<proteinExistence type="predicted"/>
<gene>
    <name evidence="2" type="ORF">H9980_02570</name>
</gene>
<keyword evidence="1" id="KW-0472">Membrane</keyword>
<feature type="transmembrane region" description="Helical" evidence="1">
    <location>
        <begin position="639"/>
        <end position="658"/>
    </location>
</feature>
<feature type="transmembrane region" description="Helical" evidence="1">
    <location>
        <begin position="540"/>
        <end position="565"/>
    </location>
</feature>
<evidence type="ECO:0000313" key="2">
    <source>
        <dbReference type="EMBL" id="HIX80840.1"/>
    </source>
</evidence>
<dbReference type="Proteomes" id="UP000886724">
    <property type="component" value="Unassembled WGS sequence"/>
</dbReference>
<dbReference type="InterPro" id="IPR018674">
    <property type="entry name" value="DUF2142_membrane"/>
</dbReference>
<accession>A0A9D1XMT6</accession>
<reference evidence="2" key="1">
    <citation type="journal article" date="2021" name="PeerJ">
        <title>Extensive microbial diversity within the chicken gut microbiome revealed by metagenomics and culture.</title>
        <authorList>
            <person name="Gilroy R."/>
            <person name="Ravi A."/>
            <person name="Getino M."/>
            <person name="Pursley I."/>
            <person name="Horton D.L."/>
            <person name="Alikhan N.F."/>
            <person name="Baker D."/>
            <person name="Gharbi K."/>
            <person name="Hall N."/>
            <person name="Watson M."/>
            <person name="Adriaenssens E.M."/>
            <person name="Foster-Nyarko E."/>
            <person name="Jarju S."/>
            <person name="Secka A."/>
            <person name="Antonio M."/>
            <person name="Oren A."/>
            <person name="Chaudhuri R.R."/>
            <person name="La Ragione R."/>
            <person name="Hildebrand F."/>
            <person name="Pallen M.J."/>
        </authorList>
    </citation>
    <scope>NUCLEOTIDE SEQUENCE</scope>
    <source>
        <strain evidence="2">ChiGjej1B1-14440</strain>
    </source>
</reference>
<sequence length="659" mass="76000">MQFNHFISNALIKINDKWQYIRNKKILSKIFVFTPKNILVFFLMVCSLFIICNEYLNNNNRVIYRNNIKYTSNVGAIYENPIEFDLYREDVDENFDIISIRFSTYERQNDSDYCLKIYKNDYVIEEINFNTVNFEDNVYVDFNLNEEIDVDELDEYSASITPVKTDVYNNITVMSDENTGEIAVAYKCSRNNFNIISIIILVLVILYFIVNKIINKYDISYKHFMIIAFGIVMIATLFTPPYQVPDERIHFLRAMQLSQYNFSETPYENLSPKEITVPQNISSVNYSLVQQVDAVSNADKIFEAFKSTKNTTEKYPVDLSGSAVSIAYFVPAVAIKIADTFTNSPLIIFYSGRVACLLLNFLLLYLAIKITPKFKNTMLVVGMMPMSIQSMISYSYDGLLNACIFIFIAICLKLIYEDSENINKKYLFISVLVLFIIFAIKLPYAIIGVMYIFIPTNKFKNLIWKIFCILSSLVLVYIFGNVVSKITSIGYNQIPIALNVTTAEKSNLSYILNDPKEVIDIAINTLKVKSKFYIDSLVGYFGYFTFKINDIFKYVYISLFGTLILTEESKIKLKERLILLFSTLIIVAGVFGALYFAWTPYAYSYVEGVQGRYFIPLIVPLIIACAVKVKNINLEKQTVYSIIVIICLNYLVLILVNYF</sequence>
<feature type="transmembrane region" description="Helical" evidence="1">
    <location>
        <begin position="428"/>
        <end position="453"/>
    </location>
</feature>
<organism evidence="2 3">
    <name type="scientific">Candidatus Erysipelatoclostridium merdavium</name>
    <dbReference type="NCBI Taxonomy" id="2838566"/>
    <lineage>
        <taxon>Bacteria</taxon>
        <taxon>Bacillati</taxon>
        <taxon>Bacillota</taxon>
        <taxon>Erysipelotrichia</taxon>
        <taxon>Erysipelotrichales</taxon>
        <taxon>Erysipelotrichales incertae sedis</taxon>
    </lineage>
</organism>
<dbReference type="AlphaFoldDB" id="A0A9D1XMT6"/>
<feature type="transmembrane region" description="Helical" evidence="1">
    <location>
        <begin position="193"/>
        <end position="214"/>
    </location>
</feature>
<keyword evidence="1" id="KW-0812">Transmembrane</keyword>
<dbReference type="Pfam" id="PF09913">
    <property type="entry name" value="DUF2142"/>
    <property type="match status" value="1"/>
</dbReference>
<feature type="transmembrane region" description="Helical" evidence="1">
    <location>
        <begin position="220"/>
        <end position="238"/>
    </location>
</feature>
<evidence type="ECO:0000313" key="3">
    <source>
        <dbReference type="Proteomes" id="UP000886724"/>
    </source>
</evidence>
<feature type="transmembrane region" description="Helical" evidence="1">
    <location>
        <begin position="610"/>
        <end position="627"/>
    </location>
</feature>
<keyword evidence="1" id="KW-1133">Transmembrane helix</keyword>
<name>A0A9D1XMT6_9FIRM</name>
<feature type="transmembrane region" description="Helical" evidence="1">
    <location>
        <begin position="462"/>
        <end position="480"/>
    </location>
</feature>
<comment type="caution">
    <text evidence="2">The sequence shown here is derived from an EMBL/GenBank/DDBJ whole genome shotgun (WGS) entry which is preliminary data.</text>
</comment>
<feature type="transmembrane region" description="Helical" evidence="1">
    <location>
        <begin position="347"/>
        <end position="368"/>
    </location>
</feature>
<protein>
    <submittedName>
        <fullName evidence="2">DUF2142 domain-containing protein</fullName>
    </submittedName>
</protein>
<feature type="transmembrane region" description="Helical" evidence="1">
    <location>
        <begin position="38"/>
        <end position="56"/>
    </location>
</feature>
<evidence type="ECO:0000256" key="1">
    <source>
        <dbReference type="SAM" id="Phobius"/>
    </source>
</evidence>
<dbReference type="EMBL" id="DXET01000064">
    <property type="protein sequence ID" value="HIX80840.1"/>
    <property type="molecule type" value="Genomic_DNA"/>
</dbReference>
<feature type="transmembrane region" description="Helical" evidence="1">
    <location>
        <begin position="577"/>
        <end position="598"/>
    </location>
</feature>
<feature type="transmembrane region" description="Helical" evidence="1">
    <location>
        <begin position="315"/>
        <end position="335"/>
    </location>
</feature>
<reference evidence="2" key="2">
    <citation type="submission" date="2021-04" db="EMBL/GenBank/DDBJ databases">
        <authorList>
            <person name="Gilroy R."/>
        </authorList>
    </citation>
    <scope>NUCLEOTIDE SEQUENCE</scope>
    <source>
        <strain evidence="2">ChiGjej1B1-14440</strain>
    </source>
</reference>
<feature type="transmembrane region" description="Helical" evidence="1">
    <location>
        <begin position="394"/>
        <end position="416"/>
    </location>
</feature>